<feature type="domain" description="Conserved hypothetical protein CHP02679 N terminus" evidence="2">
    <location>
        <begin position="39"/>
        <end position="243"/>
    </location>
</feature>
<proteinExistence type="predicted"/>
<feature type="domain" description="DUF2399" evidence="1">
    <location>
        <begin position="265"/>
        <end position="415"/>
    </location>
</feature>
<dbReference type="Pfam" id="PF09664">
    <property type="entry name" value="DUF2399"/>
    <property type="match status" value="1"/>
</dbReference>
<evidence type="ECO:0000313" key="3">
    <source>
        <dbReference type="EMBL" id="MBB6174841.1"/>
    </source>
</evidence>
<dbReference type="Proteomes" id="UP000546642">
    <property type="component" value="Unassembled WGS sequence"/>
</dbReference>
<organism evidence="3 4">
    <name type="scientific">Nocardiopsis mwathae</name>
    <dbReference type="NCBI Taxonomy" id="1472723"/>
    <lineage>
        <taxon>Bacteria</taxon>
        <taxon>Bacillati</taxon>
        <taxon>Actinomycetota</taxon>
        <taxon>Actinomycetes</taxon>
        <taxon>Streptosporangiales</taxon>
        <taxon>Nocardiopsidaceae</taxon>
        <taxon>Nocardiopsis</taxon>
    </lineage>
</organism>
<reference evidence="3 4" key="1">
    <citation type="submission" date="2020-08" db="EMBL/GenBank/DDBJ databases">
        <title>Sequencing the genomes of 1000 actinobacteria strains.</title>
        <authorList>
            <person name="Klenk H.-P."/>
        </authorList>
    </citation>
    <scope>NUCLEOTIDE SEQUENCE [LARGE SCALE GENOMIC DNA]</scope>
    <source>
        <strain evidence="3 4">DSM 46659</strain>
    </source>
</reference>
<dbReference type="Pfam" id="PF11796">
    <property type="entry name" value="DUF3323"/>
    <property type="match status" value="1"/>
</dbReference>
<evidence type="ECO:0000259" key="2">
    <source>
        <dbReference type="Pfam" id="PF11796"/>
    </source>
</evidence>
<dbReference type="EMBL" id="JACHDS010000001">
    <property type="protein sequence ID" value="MBB6174841.1"/>
    <property type="molecule type" value="Genomic_DNA"/>
</dbReference>
<keyword evidence="4" id="KW-1185">Reference proteome</keyword>
<sequence length="420" mass="44326">MDTASAVDRPRLDRLLGHPDLRWLVDRVRLRLERGEEPTGVIALSTATPDQRAAAQRLLGRPQKPGRSLRVSLDAVDEVLRRSGISPNGLAAAIEALTGPIQVRADAEEAEARAWEEAFTPLAKACAPRPELTSWYQELRSSGLVRRLLGDAASAAPQLAVLAGVVSSLPADGIGLGTFAARTCGDAHALDDGRPLSTLALGAARALTGTPAGSGAEWRREAWAAVGLLKDDLSTTVLTIGLPGDTSTATGRALAALHETGQPSVLTLRQLANDPPHPLPAGTPVHICENPAVVAAAADHLGSNCPPLVCTQGQPSAAAVTLLRLLADNGADLRYHGDFDWGGIRIANTLLRRVPWYPWRFSAADYQAAATTNHGTPLTGTPTPADWDPTLAPSLHKTGLRIEEESVLDRLLDDLSGIRI</sequence>
<dbReference type="RefSeq" id="WP_343070702.1">
    <property type="nucleotide sequence ID" value="NZ_JACHDS010000001.1"/>
</dbReference>
<dbReference type="InterPro" id="IPR024466">
    <property type="entry name" value="CHP02679_N"/>
</dbReference>
<dbReference type="InterPro" id="IPR024465">
    <property type="entry name" value="DUF2399"/>
</dbReference>
<evidence type="ECO:0000259" key="1">
    <source>
        <dbReference type="Pfam" id="PF09664"/>
    </source>
</evidence>
<dbReference type="InterPro" id="IPR013495">
    <property type="entry name" value="CHP02679"/>
</dbReference>
<comment type="caution">
    <text evidence="3">The sequence shown here is derived from an EMBL/GenBank/DDBJ whole genome shotgun (WGS) entry which is preliminary data.</text>
</comment>
<dbReference type="NCBIfam" id="TIGR02679">
    <property type="entry name" value="TIGR02679 family protein"/>
    <property type="match status" value="1"/>
</dbReference>
<protein>
    <submittedName>
        <fullName evidence="3">Uncharacterized protein (TIGR02679 family)</fullName>
    </submittedName>
</protein>
<dbReference type="AlphaFoldDB" id="A0A7W9YNN2"/>
<evidence type="ECO:0000313" key="4">
    <source>
        <dbReference type="Proteomes" id="UP000546642"/>
    </source>
</evidence>
<name>A0A7W9YNN2_9ACTN</name>
<gene>
    <name evidence="3" type="ORF">HNR23_004901</name>
</gene>
<accession>A0A7W9YNN2</accession>